<gene>
    <name evidence="1" type="ORF">IAA72_07415</name>
</gene>
<accession>A0A9D9ICA7</accession>
<name>A0A9D9ICA7_9SPIO</name>
<organism evidence="1 2">
    <name type="scientific">Candidatus Ornithospirochaeta stercoravium</name>
    <dbReference type="NCBI Taxonomy" id="2840897"/>
    <lineage>
        <taxon>Bacteria</taxon>
        <taxon>Pseudomonadati</taxon>
        <taxon>Spirochaetota</taxon>
        <taxon>Spirochaetia</taxon>
        <taxon>Spirochaetales</taxon>
        <taxon>Spirochaetaceae</taxon>
        <taxon>Spirochaetaceae incertae sedis</taxon>
        <taxon>Candidatus Ornithospirochaeta</taxon>
    </lineage>
</organism>
<dbReference type="Proteomes" id="UP000810292">
    <property type="component" value="Unassembled WGS sequence"/>
</dbReference>
<evidence type="ECO:0000313" key="2">
    <source>
        <dbReference type="Proteomes" id="UP000810292"/>
    </source>
</evidence>
<reference evidence="1" key="1">
    <citation type="submission" date="2020-10" db="EMBL/GenBank/DDBJ databases">
        <authorList>
            <person name="Gilroy R."/>
        </authorList>
    </citation>
    <scope>NUCLEOTIDE SEQUENCE</scope>
    <source>
        <strain evidence="1">14700</strain>
    </source>
</reference>
<dbReference type="Pfam" id="PF09954">
    <property type="entry name" value="DUF2188"/>
    <property type="match status" value="1"/>
</dbReference>
<sequence length="97" mass="11014">MAEEKILEEGTTIEIEVGEQSAGKTKVKQIRYIFKDPEKGWFEKEKDNVRVTKYYRTQKEAIEAAKTHIKNSGLAGSIVIQSKTGKIRANTKVSKKK</sequence>
<reference evidence="1" key="2">
    <citation type="journal article" date="2021" name="PeerJ">
        <title>Extensive microbial diversity within the chicken gut microbiome revealed by metagenomics and culture.</title>
        <authorList>
            <person name="Gilroy R."/>
            <person name="Ravi A."/>
            <person name="Getino M."/>
            <person name="Pursley I."/>
            <person name="Horton D.L."/>
            <person name="Alikhan N.F."/>
            <person name="Baker D."/>
            <person name="Gharbi K."/>
            <person name="Hall N."/>
            <person name="Watson M."/>
            <person name="Adriaenssens E.M."/>
            <person name="Foster-Nyarko E."/>
            <person name="Jarju S."/>
            <person name="Secka A."/>
            <person name="Antonio M."/>
            <person name="Oren A."/>
            <person name="Chaudhuri R.R."/>
            <person name="La Ragione R."/>
            <person name="Hildebrand F."/>
            <person name="Pallen M.J."/>
        </authorList>
    </citation>
    <scope>NUCLEOTIDE SEQUENCE</scope>
    <source>
        <strain evidence="1">14700</strain>
    </source>
</reference>
<dbReference type="InterPro" id="IPR018691">
    <property type="entry name" value="DUF2188"/>
</dbReference>
<evidence type="ECO:0000313" key="1">
    <source>
        <dbReference type="EMBL" id="MBO8469596.1"/>
    </source>
</evidence>
<proteinExistence type="predicted"/>
<dbReference type="AlphaFoldDB" id="A0A9D9ICA7"/>
<protein>
    <submittedName>
        <fullName evidence="1">DUF2188 domain-containing protein</fullName>
    </submittedName>
</protein>
<comment type="caution">
    <text evidence="1">The sequence shown here is derived from an EMBL/GenBank/DDBJ whole genome shotgun (WGS) entry which is preliminary data.</text>
</comment>
<dbReference type="EMBL" id="JADIMF010000121">
    <property type="protein sequence ID" value="MBO8469596.1"/>
    <property type="molecule type" value="Genomic_DNA"/>
</dbReference>